<gene>
    <name evidence="2" type="ORF">FEV09_07015</name>
</gene>
<dbReference type="GO" id="GO:0004519">
    <property type="term" value="F:endonuclease activity"/>
    <property type="evidence" value="ECO:0007669"/>
    <property type="project" value="UniProtKB-KW"/>
</dbReference>
<organism evidence="2 3">
    <name type="scientific">Pseudanabaena catenata USMAC16</name>
    <dbReference type="NCBI Taxonomy" id="1855837"/>
    <lineage>
        <taxon>Bacteria</taxon>
        <taxon>Bacillati</taxon>
        <taxon>Cyanobacteriota</taxon>
        <taxon>Cyanophyceae</taxon>
        <taxon>Pseudanabaenales</taxon>
        <taxon>Pseudanabaenaceae</taxon>
        <taxon>Pseudanabaena</taxon>
    </lineage>
</organism>
<keyword evidence="2" id="KW-0378">Hydrolase</keyword>
<dbReference type="InterPro" id="IPR008538">
    <property type="entry name" value="Uma2"/>
</dbReference>
<feature type="domain" description="Putative restriction endonuclease" evidence="1">
    <location>
        <begin position="48"/>
        <end position="183"/>
    </location>
</feature>
<protein>
    <submittedName>
        <fullName evidence="2">Uma2 family endonuclease</fullName>
    </submittedName>
</protein>
<dbReference type="Proteomes" id="UP001152872">
    <property type="component" value="Unassembled WGS sequence"/>
</dbReference>
<comment type="caution">
    <text evidence="2">The sequence shown here is derived from an EMBL/GenBank/DDBJ whole genome shotgun (WGS) entry which is preliminary data.</text>
</comment>
<dbReference type="AlphaFoldDB" id="A0A9X4MAS5"/>
<evidence type="ECO:0000313" key="2">
    <source>
        <dbReference type="EMBL" id="MDG3494306.1"/>
    </source>
</evidence>
<accession>A0A9X4MAS5</accession>
<keyword evidence="3" id="KW-1185">Reference proteome</keyword>
<dbReference type="Pfam" id="PF05685">
    <property type="entry name" value="Uma2"/>
    <property type="match status" value="1"/>
</dbReference>
<evidence type="ECO:0000313" key="3">
    <source>
        <dbReference type="Proteomes" id="UP001152872"/>
    </source>
</evidence>
<name>A0A9X4MAS5_9CYAN</name>
<dbReference type="PANTHER" id="PTHR33352:SF3">
    <property type="entry name" value="SLR1612 PROTEIN"/>
    <property type="match status" value="1"/>
</dbReference>
<evidence type="ECO:0000259" key="1">
    <source>
        <dbReference type="Pfam" id="PF05685"/>
    </source>
</evidence>
<reference evidence="2" key="1">
    <citation type="submission" date="2019-05" db="EMBL/GenBank/DDBJ databases">
        <title>Whole genome sequencing of Pseudanabaena catenata USMAC16.</title>
        <authorList>
            <person name="Khan Z."/>
            <person name="Omar W.M."/>
            <person name="Convey P."/>
            <person name="Merican F."/>
            <person name="Najimudin N."/>
        </authorList>
    </citation>
    <scope>NUCLEOTIDE SEQUENCE</scope>
    <source>
        <strain evidence="2">USMAC16</strain>
    </source>
</reference>
<dbReference type="PANTHER" id="PTHR33352">
    <property type="entry name" value="SLR1095 PROTEIN"/>
    <property type="match status" value="1"/>
</dbReference>
<keyword evidence="2" id="KW-0540">Nuclease</keyword>
<sequence length="232" mass="26692">MVSSPYVTRSPLVIKWEKLSDDVQLEEEPVENEGQPLLAGALRESLELADWIQPEMLIASNLGLCATVNDTLSITAPDWLYVSSVKKLESTGDRRSYTPILEGSIPNLVMEFLSRHDGTEYSVKRTLPFGKWFFYEQILHVPIYAIFEMVTGRLEVYHLDSDRYELAQPNAEGHFWIESMKLYLGVWQGKKEGRDGYWLRWWDELGNMLPWAIELIERERQGSDASVLSSST</sequence>
<dbReference type="EMBL" id="VBTY01000040">
    <property type="protein sequence ID" value="MDG3494306.1"/>
    <property type="molecule type" value="Genomic_DNA"/>
</dbReference>
<dbReference type="RefSeq" id="WP_009626373.1">
    <property type="nucleotide sequence ID" value="NZ_VBTY01000040.1"/>
</dbReference>
<keyword evidence="2" id="KW-0255">Endonuclease</keyword>
<proteinExistence type="predicted"/>